<dbReference type="STRING" id="2518989.IMCC3088_2069"/>
<dbReference type="eggNOG" id="COG0745">
    <property type="taxonomic scope" value="Bacteria"/>
</dbReference>
<name>F3L377_9GAMM</name>
<dbReference type="PROSITE" id="PS50110">
    <property type="entry name" value="RESPONSE_REGULATORY"/>
    <property type="match status" value="1"/>
</dbReference>
<dbReference type="InterPro" id="IPR001867">
    <property type="entry name" value="OmpR/PhoB-type_DNA-bd"/>
</dbReference>
<keyword evidence="3" id="KW-1185">Reference proteome</keyword>
<dbReference type="SMART" id="SM00862">
    <property type="entry name" value="Trans_reg_C"/>
    <property type="match status" value="1"/>
</dbReference>
<dbReference type="InterPro" id="IPR001789">
    <property type="entry name" value="Sig_transdc_resp-reg_receiver"/>
</dbReference>
<dbReference type="Pfam" id="PF00072">
    <property type="entry name" value="Response_reg"/>
    <property type="match status" value="1"/>
</dbReference>
<dbReference type="InterPro" id="IPR036388">
    <property type="entry name" value="WH-like_DNA-bd_sf"/>
</dbReference>
<dbReference type="PANTHER" id="PTHR48111:SF37">
    <property type="entry name" value="RESPONSE REGULATOR PROTEIN CARR"/>
    <property type="match status" value="1"/>
</dbReference>
<dbReference type="GO" id="GO:0006355">
    <property type="term" value="P:regulation of DNA-templated transcription"/>
    <property type="evidence" value="ECO:0007669"/>
    <property type="project" value="InterPro"/>
</dbReference>
<dbReference type="PROSITE" id="PS51755">
    <property type="entry name" value="OMPR_PHOB"/>
    <property type="match status" value="1"/>
</dbReference>
<gene>
    <name evidence="2" type="ORF">IMCC3088_2069</name>
</gene>
<evidence type="ECO:0000256" key="1">
    <source>
        <dbReference type="ARBA" id="ARBA00023125"/>
    </source>
</evidence>
<evidence type="ECO:0000313" key="2">
    <source>
        <dbReference type="EMBL" id="EGG29228.1"/>
    </source>
</evidence>
<proteinExistence type="predicted"/>
<dbReference type="Gene3D" id="3.40.50.2300">
    <property type="match status" value="1"/>
</dbReference>
<dbReference type="AlphaFoldDB" id="F3L377"/>
<dbReference type="OrthoDB" id="9802426at2"/>
<dbReference type="Proteomes" id="UP000005615">
    <property type="component" value="Unassembled WGS sequence"/>
</dbReference>
<dbReference type="GO" id="GO:0032993">
    <property type="term" value="C:protein-DNA complex"/>
    <property type="evidence" value="ECO:0007669"/>
    <property type="project" value="TreeGrafter"/>
</dbReference>
<dbReference type="CDD" id="cd00383">
    <property type="entry name" value="trans_reg_C"/>
    <property type="match status" value="1"/>
</dbReference>
<comment type="caution">
    <text evidence="2">The sequence shown here is derived from an EMBL/GenBank/DDBJ whole genome shotgun (WGS) entry which is preliminary data.</text>
</comment>
<accession>F3L377</accession>
<dbReference type="Pfam" id="PF00486">
    <property type="entry name" value="Trans_reg_C"/>
    <property type="match status" value="1"/>
</dbReference>
<keyword evidence="1" id="KW-0238">DNA-binding</keyword>
<protein>
    <submittedName>
        <fullName evidence="2">Two component transcriptional regulator, winged helix family</fullName>
    </submittedName>
</protein>
<dbReference type="Gene3D" id="1.10.10.10">
    <property type="entry name" value="Winged helix-like DNA-binding domain superfamily/Winged helix DNA-binding domain"/>
    <property type="match status" value="1"/>
</dbReference>
<dbReference type="InterPro" id="IPR039420">
    <property type="entry name" value="WalR-like"/>
</dbReference>
<organism evidence="2 3">
    <name type="scientific">Aequoribacter fuscus</name>
    <dbReference type="NCBI Taxonomy" id="2518989"/>
    <lineage>
        <taxon>Bacteria</taxon>
        <taxon>Pseudomonadati</taxon>
        <taxon>Pseudomonadota</taxon>
        <taxon>Gammaproteobacteria</taxon>
        <taxon>Cellvibrionales</taxon>
        <taxon>Halieaceae</taxon>
        <taxon>Aequoribacter</taxon>
    </lineage>
</organism>
<dbReference type="GO" id="GO:0005829">
    <property type="term" value="C:cytosol"/>
    <property type="evidence" value="ECO:0007669"/>
    <property type="project" value="TreeGrafter"/>
</dbReference>
<reference evidence="2 3" key="1">
    <citation type="journal article" date="2011" name="J. Bacteriol.">
        <title>Genome sequence of strain IMCC3088, a proteorhodopsin-containing marine bacterium belonging to the OM60/NOR5 clade.</title>
        <authorList>
            <person name="Jang Y."/>
            <person name="Oh H.M."/>
            <person name="Kang I."/>
            <person name="Lee K."/>
            <person name="Yang S.J."/>
            <person name="Cho J.C."/>
        </authorList>
    </citation>
    <scope>NUCLEOTIDE SEQUENCE [LARGE SCALE GENOMIC DNA]</scope>
    <source>
        <strain evidence="2 3">IMCC3088</strain>
    </source>
</reference>
<dbReference type="GO" id="GO:0000976">
    <property type="term" value="F:transcription cis-regulatory region binding"/>
    <property type="evidence" value="ECO:0007669"/>
    <property type="project" value="TreeGrafter"/>
</dbReference>
<dbReference type="InterPro" id="IPR016032">
    <property type="entry name" value="Sig_transdc_resp-reg_C-effctor"/>
</dbReference>
<evidence type="ECO:0000313" key="3">
    <source>
        <dbReference type="Proteomes" id="UP000005615"/>
    </source>
</evidence>
<dbReference type="PANTHER" id="PTHR48111">
    <property type="entry name" value="REGULATOR OF RPOS"/>
    <property type="match status" value="1"/>
</dbReference>
<dbReference type="Gene3D" id="6.10.250.690">
    <property type="match status" value="1"/>
</dbReference>
<dbReference type="SUPFAM" id="SSF52172">
    <property type="entry name" value="CheY-like"/>
    <property type="match status" value="1"/>
</dbReference>
<dbReference type="EMBL" id="AEIG01000061">
    <property type="protein sequence ID" value="EGG29228.1"/>
    <property type="molecule type" value="Genomic_DNA"/>
</dbReference>
<dbReference type="SUPFAM" id="SSF46894">
    <property type="entry name" value="C-terminal effector domain of the bipartite response regulators"/>
    <property type="match status" value="1"/>
</dbReference>
<sequence length="228" mass="25219">MRVLVVEDEPRLREGLVKSLHQSSFACVEAGSATEAQYSVDNYPCDLILLDLGLPDGEGLALVRRWRDQGLDLPIIILTARADWQDKVSGLEAGADDYVTKPFRVEEVVARIKVALRRVGGRATERSDFVGGVTINFDARRVWVGKQELSLTSFEFNLLALLAQSPGAVRSKADLAEHLYDADEDRESNVLEVLVGRLRKKFASAMPDVVIETVRGSGYRFALESKGQ</sequence>
<dbReference type="GO" id="GO:0000156">
    <property type="term" value="F:phosphorelay response regulator activity"/>
    <property type="evidence" value="ECO:0007669"/>
    <property type="project" value="TreeGrafter"/>
</dbReference>
<dbReference type="InterPro" id="IPR011006">
    <property type="entry name" value="CheY-like_superfamily"/>
</dbReference>
<dbReference type="SMART" id="SM00448">
    <property type="entry name" value="REC"/>
    <property type="match status" value="1"/>
</dbReference>
<dbReference type="RefSeq" id="WP_009576244.1">
    <property type="nucleotide sequence ID" value="NZ_AEIG01000061.1"/>
</dbReference>